<dbReference type="SUPFAM" id="SSF53822">
    <property type="entry name" value="Periplasmic binding protein-like I"/>
    <property type="match status" value="1"/>
</dbReference>
<dbReference type="EMBL" id="QUAL01000374">
    <property type="protein sequence ID" value="RIQ13644.1"/>
    <property type="molecule type" value="Genomic_DNA"/>
</dbReference>
<dbReference type="Gene3D" id="3.40.50.2300">
    <property type="match status" value="2"/>
</dbReference>
<dbReference type="GO" id="GO:0000976">
    <property type="term" value="F:transcription cis-regulatory region binding"/>
    <property type="evidence" value="ECO:0007669"/>
    <property type="project" value="TreeGrafter"/>
</dbReference>
<evidence type="ECO:0000256" key="2">
    <source>
        <dbReference type="ARBA" id="ARBA00023015"/>
    </source>
</evidence>
<feature type="region of interest" description="Disordered" evidence="5">
    <location>
        <begin position="1"/>
        <end position="25"/>
    </location>
</feature>
<dbReference type="Proteomes" id="UP000284057">
    <property type="component" value="Unassembled WGS sequence"/>
</dbReference>
<name>A0A418KJA2_9ACTN</name>
<dbReference type="PANTHER" id="PTHR30146:SF148">
    <property type="entry name" value="HTH-TYPE TRANSCRIPTIONAL REPRESSOR PURR-RELATED"/>
    <property type="match status" value="1"/>
</dbReference>
<dbReference type="SMART" id="SM00354">
    <property type="entry name" value="HTH_LACI"/>
    <property type="match status" value="1"/>
</dbReference>
<keyword evidence="1" id="KW-0678">Repressor</keyword>
<sequence length="401" mass="41845">MRPNPTSSRAPLARAEPQRFGGAGGATLARVADNGSAAARDRRGRVTLSDVAADAGLSITTVSRALAGYDDVAEATRVRVQQLAQRLGYRPSIRARHLAMGRQAALRCAVVSLGLSASRLPHSAYGPTLAGILAGAAAQGMDVQLAAMDSAHPAAELAGFVAEDRADGILVVAAGALRASDLQPLERAGTPYVLVNRHLGHEPGASPVHCVTPDWTGGTSDAVRRLHRLGHRRFAAIFPRDSAPSSTALDHERGWHDAVAALGLDPADTPIVHASGPLSETAGRDLARRLLTDGLPASGEPVTAIVAYNDHVAHGVLEAARELSVAVPDQLTVFGFDDSVSRYLWPAVCSYDPHFYATGERAALLLAGLLHGRPPGGDSPARVMLPLDHVCRASCAPPPHV</sequence>
<comment type="caution">
    <text evidence="7">The sequence shown here is derived from an EMBL/GenBank/DDBJ whole genome shotgun (WGS) entry which is preliminary data.</text>
</comment>
<evidence type="ECO:0000256" key="3">
    <source>
        <dbReference type="ARBA" id="ARBA00023125"/>
    </source>
</evidence>
<dbReference type="CDD" id="cd06267">
    <property type="entry name" value="PBP1_LacI_sugar_binding-like"/>
    <property type="match status" value="1"/>
</dbReference>
<accession>A0A418KJA2</accession>
<dbReference type="Gene3D" id="1.10.260.40">
    <property type="entry name" value="lambda repressor-like DNA-binding domains"/>
    <property type="match status" value="1"/>
</dbReference>
<keyword evidence="8" id="KW-1185">Reference proteome</keyword>
<keyword evidence="4" id="KW-0804">Transcription</keyword>
<dbReference type="Pfam" id="PF00356">
    <property type="entry name" value="LacI"/>
    <property type="match status" value="1"/>
</dbReference>
<keyword evidence="3" id="KW-0238">DNA-binding</keyword>
<dbReference type="InterPro" id="IPR000843">
    <property type="entry name" value="HTH_LacI"/>
</dbReference>
<evidence type="ECO:0000256" key="1">
    <source>
        <dbReference type="ARBA" id="ARBA00022491"/>
    </source>
</evidence>
<dbReference type="GO" id="GO:0003700">
    <property type="term" value="F:DNA-binding transcription factor activity"/>
    <property type="evidence" value="ECO:0007669"/>
    <property type="project" value="TreeGrafter"/>
</dbReference>
<dbReference type="PANTHER" id="PTHR30146">
    <property type="entry name" value="LACI-RELATED TRANSCRIPTIONAL REPRESSOR"/>
    <property type="match status" value="1"/>
</dbReference>
<keyword evidence="2" id="KW-0805">Transcription regulation</keyword>
<feature type="domain" description="HTH lacI-type" evidence="6">
    <location>
        <begin position="46"/>
        <end position="100"/>
    </location>
</feature>
<dbReference type="InterPro" id="IPR028082">
    <property type="entry name" value="Peripla_BP_I"/>
</dbReference>
<dbReference type="InterPro" id="IPR046335">
    <property type="entry name" value="LacI/GalR-like_sensor"/>
</dbReference>
<dbReference type="SUPFAM" id="SSF47413">
    <property type="entry name" value="lambda repressor-like DNA-binding domains"/>
    <property type="match status" value="1"/>
</dbReference>
<proteinExistence type="predicted"/>
<dbReference type="Pfam" id="PF13377">
    <property type="entry name" value="Peripla_BP_3"/>
    <property type="match status" value="1"/>
</dbReference>
<evidence type="ECO:0000313" key="8">
    <source>
        <dbReference type="Proteomes" id="UP000284057"/>
    </source>
</evidence>
<organism evidence="7 8">
    <name type="scientific">Jiangella rhizosphaerae</name>
    <dbReference type="NCBI Taxonomy" id="2293569"/>
    <lineage>
        <taxon>Bacteria</taxon>
        <taxon>Bacillati</taxon>
        <taxon>Actinomycetota</taxon>
        <taxon>Actinomycetes</taxon>
        <taxon>Jiangellales</taxon>
        <taxon>Jiangellaceae</taxon>
        <taxon>Jiangella</taxon>
    </lineage>
</organism>
<gene>
    <name evidence="7" type="ORF">DY240_25695</name>
</gene>
<reference evidence="7 8" key="1">
    <citation type="submission" date="2018-09" db="EMBL/GenBank/DDBJ databases">
        <title>Isolation, diversity and antifungal activity of actinobacteria from wheat.</title>
        <authorList>
            <person name="Han C."/>
        </authorList>
    </citation>
    <scope>NUCLEOTIDE SEQUENCE [LARGE SCALE GENOMIC DNA]</scope>
    <source>
        <strain evidence="7 8">NEAU-YY265</strain>
    </source>
</reference>
<evidence type="ECO:0000256" key="5">
    <source>
        <dbReference type="SAM" id="MobiDB-lite"/>
    </source>
</evidence>
<protein>
    <submittedName>
        <fullName evidence="7">LacI family transcriptional regulator</fullName>
    </submittedName>
</protein>
<evidence type="ECO:0000259" key="6">
    <source>
        <dbReference type="PROSITE" id="PS50932"/>
    </source>
</evidence>
<dbReference type="PROSITE" id="PS50932">
    <property type="entry name" value="HTH_LACI_2"/>
    <property type="match status" value="1"/>
</dbReference>
<dbReference type="CDD" id="cd01392">
    <property type="entry name" value="HTH_LacI"/>
    <property type="match status" value="1"/>
</dbReference>
<evidence type="ECO:0000256" key="4">
    <source>
        <dbReference type="ARBA" id="ARBA00023163"/>
    </source>
</evidence>
<evidence type="ECO:0000313" key="7">
    <source>
        <dbReference type="EMBL" id="RIQ13644.1"/>
    </source>
</evidence>
<dbReference type="InterPro" id="IPR010982">
    <property type="entry name" value="Lambda_DNA-bd_dom_sf"/>
</dbReference>
<dbReference type="AlphaFoldDB" id="A0A418KJA2"/>